<dbReference type="InterPro" id="IPR004358">
    <property type="entry name" value="Sig_transdc_His_kin-like_C"/>
</dbReference>
<dbReference type="InterPro" id="IPR001789">
    <property type="entry name" value="Sig_transdc_resp-reg_receiver"/>
</dbReference>
<feature type="domain" description="Response regulatory" evidence="15">
    <location>
        <begin position="371"/>
        <end position="488"/>
    </location>
</feature>
<dbReference type="Pfam" id="PF08448">
    <property type="entry name" value="PAS_4"/>
    <property type="match status" value="1"/>
</dbReference>
<name>A0A5C8JAP9_9BACT</name>
<dbReference type="InterPro" id="IPR013656">
    <property type="entry name" value="PAS_4"/>
</dbReference>
<dbReference type="GO" id="GO:0005524">
    <property type="term" value="F:ATP binding"/>
    <property type="evidence" value="ECO:0007669"/>
    <property type="project" value="UniProtKB-KW"/>
</dbReference>
<dbReference type="Pfam" id="PF00072">
    <property type="entry name" value="Response_reg"/>
    <property type="match status" value="1"/>
</dbReference>
<dbReference type="EC" id="2.7.13.3" evidence="3"/>
<dbReference type="PANTHER" id="PTHR45339:SF1">
    <property type="entry name" value="HYBRID SIGNAL TRANSDUCTION HISTIDINE KINASE J"/>
    <property type="match status" value="1"/>
</dbReference>
<dbReference type="SUPFAM" id="SSF47384">
    <property type="entry name" value="Homodimeric domain of signal transducing histidine kinase"/>
    <property type="match status" value="1"/>
</dbReference>
<evidence type="ECO:0000256" key="6">
    <source>
        <dbReference type="ARBA" id="ARBA00022692"/>
    </source>
</evidence>
<dbReference type="Pfam" id="PF02518">
    <property type="entry name" value="HATPase_c"/>
    <property type="match status" value="1"/>
</dbReference>
<keyword evidence="7" id="KW-0547">Nucleotide-binding</keyword>
<proteinExistence type="predicted"/>
<dbReference type="PROSITE" id="PS50112">
    <property type="entry name" value="PAS"/>
    <property type="match status" value="1"/>
</dbReference>
<dbReference type="SMART" id="SM00387">
    <property type="entry name" value="HATPase_c"/>
    <property type="match status" value="1"/>
</dbReference>
<dbReference type="SUPFAM" id="SSF52172">
    <property type="entry name" value="CheY-like"/>
    <property type="match status" value="1"/>
</dbReference>
<dbReference type="PROSITE" id="PS50110">
    <property type="entry name" value="RESPONSE_REGULATORY"/>
    <property type="match status" value="1"/>
</dbReference>
<keyword evidence="9" id="KW-1133">Transmembrane helix</keyword>
<organism evidence="18 19">
    <name type="scientific">Pontibacter qinzhouensis</name>
    <dbReference type="NCBI Taxonomy" id="2603253"/>
    <lineage>
        <taxon>Bacteria</taxon>
        <taxon>Pseudomonadati</taxon>
        <taxon>Bacteroidota</taxon>
        <taxon>Cytophagia</taxon>
        <taxon>Cytophagales</taxon>
        <taxon>Hymenobacteraceae</taxon>
        <taxon>Pontibacter</taxon>
    </lineage>
</organism>
<dbReference type="InterPro" id="IPR000014">
    <property type="entry name" value="PAS"/>
</dbReference>
<dbReference type="SMART" id="SM00448">
    <property type="entry name" value="REC"/>
    <property type="match status" value="1"/>
</dbReference>
<dbReference type="EMBL" id="VRTY01000088">
    <property type="protein sequence ID" value="TXK33794.1"/>
    <property type="molecule type" value="Genomic_DNA"/>
</dbReference>
<dbReference type="OrthoDB" id="9797097at2"/>
<keyword evidence="5 13" id="KW-0597">Phosphoprotein</keyword>
<dbReference type="InterPro" id="IPR036097">
    <property type="entry name" value="HisK_dim/P_sf"/>
</dbReference>
<dbReference type="GO" id="GO:0000155">
    <property type="term" value="F:phosphorelay sensor kinase activity"/>
    <property type="evidence" value="ECO:0007669"/>
    <property type="project" value="InterPro"/>
</dbReference>
<dbReference type="Pfam" id="PF01627">
    <property type="entry name" value="Hpt"/>
    <property type="match status" value="1"/>
</dbReference>
<evidence type="ECO:0000256" key="13">
    <source>
        <dbReference type="PROSITE-ProRule" id="PRU00169"/>
    </source>
</evidence>
<comment type="catalytic activity">
    <reaction evidence="1">
        <text>ATP + protein L-histidine = ADP + protein N-phospho-L-histidine.</text>
        <dbReference type="EC" id="2.7.13.3"/>
    </reaction>
</comment>
<dbReference type="SUPFAM" id="SSF55874">
    <property type="entry name" value="ATPase domain of HSP90 chaperone/DNA topoisomerase II/histidine kinase"/>
    <property type="match status" value="1"/>
</dbReference>
<dbReference type="CDD" id="cd17546">
    <property type="entry name" value="REC_hyHK_CKI1_RcsC-like"/>
    <property type="match status" value="1"/>
</dbReference>
<comment type="caution">
    <text evidence="18">The sequence shown here is derived from an EMBL/GenBank/DDBJ whole genome shotgun (WGS) entry which is preliminary data.</text>
</comment>
<feature type="modified residue" description="Phosphohistidine" evidence="12">
    <location>
        <position position="562"/>
    </location>
</feature>
<feature type="domain" description="Histidine kinase" evidence="14">
    <location>
        <begin position="129"/>
        <end position="350"/>
    </location>
</feature>
<evidence type="ECO:0000256" key="8">
    <source>
        <dbReference type="ARBA" id="ARBA00022840"/>
    </source>
</evidence>
<dbReference type="Proteomes" id="UP000321926">
    <property type="component" value="Unassembled WGS sequence"/>
</dbReference>
<evidence type="ECO:0000256" key="7">
    <source>
        <dbReference type="ARBA" id="ARBA00022741"/>
    </source>
</evidence>
<dbReference type="InterPro" id="IPR003661">
    <property type="entry name" value="HisK_dim/P_dom"/>
</dbReference>
<dbReference type="Gene3D" id="1.10.287.130">
    <property type="match status" value="1"/>
</dbReference>
<sequence length="622" mass="69833">MEITKQVIEINPNPIYVKNELGNFVLANSAYAALKGLSVEELLLNGTHELDYAHERDLDILESGETTKIEEFYKLKNGSKVWYETTKTPMAQPNGVYYLLSVSSEITDWKETVVAATESVKAKDAFLTNMTNEIVTPINAIIGMARLIKKSFLNKAQEEYLNIILSIADNLLSLPANIVDYAKINAGELRVEFIPFNISATLRDTVRSLEASATEQGLSLIYKEPATNIPIVEGDPFRLNQILINLIKNAIKFTKKGEIIVSSEVVDTTNHDLTIEFCVQDTGIGMTEEQFNNLLHSLNQPNHSTSPLFAGTGLGLTICKNLIEAQNGQLWVESEPGQGSKFYFKLPFKVSEKSAADEQGQQPEKPMKGLDLLLVEDNQVNQLLTISQLEECDIKVDVAVDGEDALNKARIKNYDLILMDIQMPQLDGIEATTRIRKEHSPNKNTPIVAFTANAHKIDLGRYKSAGFTDYLLKPYNKTNLFLIISKYTGQPLRRKPASKLKFQVEQKPVALYDFSGLGDLAHDAVFIRRMQQLFLDTVPVQLHELQVAIEQKDWEQVTHITHRLKSTFGNIKITEAAEALKKLESIARTRKELHQAEELFAKVQQTTNKVLQVFAQLLQVES</sequence>
<feature type="modified residue" description="4-aspartylphosphate" evidence="13">
    <location>
        <position position="420"/>
    </location>
</feature>
<keyword evidence="8" id="KW-0067">ATP-binding</keyword>
<dbReference type="InterPro" id="IPR035965">
    <property type="entry name" value="PAS-like_dom_sf"/>
</dbReference>
<dbReference type="CDD" id="cd16922">
    <property type="entry name" value="HATPase_EvgS-ArcB-TorS-like"/>
    <property type="match status" value="1"/>
</dbReference>
<dbReference type="AlphaFoldDB" id="A0A5C8JAP9"/>
<evidence type="ECO:0000256" key="10">
    <source>
        <dbReference type="ARBA" id="ARBA00023012"/>
    </source>
</evidence>
<reference evidence="18 19" key="1">
    <citation type="submission" date="2019-08" db="EMBL/GenBank/DDBJ databases">
        <authorList>
            <person name="Shi S."/>
        </authorList>
    </citation>
    <scope>NUCLEOTIDE SEQUENCE [LARGE SCALE GENOMIC DNA]</scope>
    <source>
        <strain evidence="18 19">GY10130</strain>
    </source>
</reference>
<keyword evidence="4" id="KW-1003">Cell membrane</keyword>
<comment type="subcellular location">
    <subcellularLocation>
        <location evidence="2">Cell membrane</location>
        <topology evidence="2">Multi-pass membrane protein</topology>
    </subcellularLocation>
</comment>
<dbReference type="PRINTS" id="PR00344">
    <property type="entry name" value="BCTRLSENSOR"/>
</dbReference>
<evidence type="ECO:0000256" key="5">
    <source>
        <dbReference type="ARBA" id="ARBA00022553"/>
    </source>
</evidence>
<keyword evidence="10" id="KW-0902">Two-component regulatory system</keyword>
<dbReference type="Gene3D" id="3.30.565.10">
    <property type="entry name" value="Histidine kinase-like ATPase, C-terminal domain"/>
    <property type="match status" value="1"/>
</dbReference>
<feature type="domain" description="PAS" evidence="16">
    <location>
        <begin position="1"/>
        <end position="63"/>
    </location>
</feature>
<dbReference type="Gene3D" id="3.40.50.2300">
    <property type="match status" value="1"/>
</dbReference>
<dbReference type="SMART" id="SM00388">
    <property type="entry name" value="HisKA"/>
    <property type="match status" value="1"/>
</dbReference>
<evidence type="ECO:0000313" key="19">
    <source>
        <dbReference type="Proteomes" id="UP000321926"/>
    </source>
</evidence>
<dbReference type="InterPro" id="IPR036641">
    <property type="entry name" value="HPT_dom_sf"/>
</dbReference>
<dbReference type="GO" id="GO:0005886">
    <property type="term" value="C:plasma membrane"/>
    <property type="evidence" value="ECO:0007669"/>
    <property type="project" value="UniProtKB-SubCell"/>
</dbReference>
<evidence type="ECO:0000256" key="1">
    <source>
        <dbReference type="ARBA" id="ARBA00000085"/>
    </source>
</evidence>
<keyword evidence="11" id="KW-0472">Membrane</keyword>
<protein>
    <recommendedName>
        <fullName evidence="3">histidine kinase</fullName>
        <ecNumber evidence="3">2.7.13.3</ecNumber>
    </recommendedName>
</protein>
<evidence type="ECO:0000256" key="12">
    <source>
        <dbReference type="PROSITE-ProRule" id="PRU00110"/>
    </source>
</evidence>
<dbReference type="PROSITE" id="PS50894">
    <property type="entry name" value="HPT"/>
    <property type="match status" value="1"/>
</dbReference>
<evidence type="ECO:0000259" key="17">
    <source>
        <dbReference type="PROSITE" id="PS50894"/>
    </source>
</evidence>
<evidence type="ECO:0000259" key="16">
    <source>
        <dbReference type="PROSITE" id="PS50112"/>
    </source>
</evidence>
<dbReference type="InterPro" id="IPR003594">
    <property type="entry name" value="HATPase_dom"/>
</dbReference>
<dbReference type="InterPro" id="IPR008207">
    <property type="entry name" value="Sig_transdc_His_kin_Hpt_dom"/>
</dbReference>
<feature type="domain" description="HPt" evidence="17">
    <location>
        <begin position="523"/>
        <end position="621"/>
    </location>
</feature>
<dbReference type="PROSITE" id="PS50109">
    <property type="entry name" value="HIS_KIN"/>
    <property type="match status" value="1"/>
</dbReference>
<evidence type="ECO:0000256" key="9">
    <source>
        <dbReference type="ARBA" id="ARBA00022989"/>
    </source>
</evidence>
<dbReference type="SUPFAM" id="SSF55785">
    <property type="entry name" value="PYP-like sensor domain (PAS domain)"/>
    <property type="match status" value="1"/>
</dbReference>
<evidence type="ECO:0000256" key="11">
    <source>
        <dbReference type="ARBA" id="ARBA00023136"/>
    </source>
</evidence>
<evidence type="ECO:0000259" key="14">
    <source>
        <dbReference type="PROSITE" id="PS50109"/>
    </source>
</evidence>
<evidence type="ECO:0000256" key="2">
    <source>
        <dbReference type="ARBA" id="ARBA00004651"/>
    </source>
</evidence>
<dbReference type="FunFam" id="3.30.565.10:FF:000010">
    <property type="entry name" value="Sensor histidine kinase RcsC"/>
    <property type="match status" value="1"/>
</dbReference>
<dbReference type="InterPro" id="IPR011006">
    <property type="entry name" value="CheY-like_superfamily"/>
</dbReference>
<keyword evidence="19" id="KW-1185">Reference proteome</keyword>
<evidence type="ECO:0000259" key="15">
    <source>
        <dbReference type="PROSITE" id="PS50110"/>
    </source>
</evidence>
<evidence type="ECO:0000256" key="3">
    <source>
        <dbReference type="ARBA" id="ARBA00012438"/>
    </source>
</evidence>
<dbReference type="RefSeq" id="WP_147923285.1">
    <property type="nucleotide sequence ID" value="NZ_VRTY01000088.1"/>
</dbReference>
<dbReference type="NCBIfam" id="TIGR00229">
    <property type="entry name" value="sensory_box"/>
    <property type="match status" value="1"/>
</dbReference>
<evidence type="ECO:0000313" key="18">
    <source>
        <dbReference type="EMBL" id="TXK33794.1"/>
    </source>
</evidence>
<accession>A0A5C8JAP9</accession>
<dbReference type="InterPro" id="IPR005467">
    <property type="entry name" value="His_kinase_dom"/>
</dbReference>
<keyword evidence="6" id="KW-0812">Transmembrane</keyword>
<dbReference type="SUPFAM" id="SSF47226">
    <property type="entry name" value="Histidine-containing phosphotransfer domain, HPT domain"/>
    <property type="match status" value="1"/>
</dbReference>
<dbReference type="CDD" id="cd00130">
    <property type="entry name" value="PAS"/>
    <property type="match status" value="1"/>
</dbReference>
<evidence type="ECO:0000256" key="4">
    <source>
        <dbReference type="ARBA" id="ARBA00022475"/>
    </source>
</evidence>
<dbReference type="Gene3D" id="1.20.120.160">
    <property type="entry name" value="HPT domain"/>
    <property type="match status" value="1"/>
</dbReference>
<dbReference type="Gene3D" id="3.30.450.20">
    <property type="entry name" value="PAS domain"/>
    <property type="match status" value="1"/>
</dbReference>
<dbReference type="PANTHER" id="PTHR45339">
    <property type="entry name" value="HYBRID SIGNAL TRANSDUCTION HISTIDINE KINASE J"/>
    <property type="match status" value="1"/>
</dbReference>
<dbReference type="CDD" id="cd00082">
    <property type="entry name" value="HisKA"/>
    <property type="match status" value="1"/>
</dbReference>
<dbReference type="Pfam" id="PF00512">
    <property type="entry name" value="HisKA"/>
    <property type="match status" value="1"/>
</dbReference>
<gene>
    <name evidence="18" type="ORF">FVR03_18655</name>
</gene>
<dbReference type="InterPro" id="IPR036890">
    <property type="entry name" value="HATPase_C_sf"/>
</dbReference>